<dbReference type="PANTHER" id="PTHR43439">
    <property type="entry name" value="PHENYLACETATE-COENZYME A LIGASE"/>
    <property type="match status" value="1"/>
</dbReference>
<dbReference type="InterPro" id="IPR000873">
    <property type="entry name" value="AMP-dep_synth/lig_dom"/>
</dbReference>
<dbReference type="InterPro" id="IPR042099">
    <property type="entry name" value="ANL_N_sf"/>
</dbReference>
<organism evidence="4 5">
    <name type="scientific">Ascodesmis nigricans</name>
    <dbReference type="NCBI Taxonomy" id="341454"/>
    <lineage>
        <taxon>Eukaryota</taxon>
        <taxon>Fungi</taxon>
        <taxon>Dikarya</taxon>
        <taxon>Ascomycota</taxon>
        <taxon>Pezizomycotina</taxon>
        <taxon>Pezizomycetes</taxon>
        <taxon>Pezizales</taxon>
        <taxon>Ascodesmidaceae</taxon>
        <taxon>Ascodesmis</taxon>
    </lineage>
</organism>
<proteinExistence type="predicted"/>
<dbReference type="EMBL" id="ML220113">
    <property type="protein sequence ID" value="TGZ83795.1"/>
    <property type="molecule type" value="Genomic_DNA"/>
</dbReference>
<sequence length="1043" mass="114832">MRAHFFTTTLGEAQELNVKNPHGLNNINELLEKRAESTPDLAAIGMGDPKSPGQELDATVYSYKELLELANATAHCLYETLKLGDSDTSRPTIAILSESSMVMLLNFLGLIRIGCTVLLIAPQCSSQAIHRLLQKTKAEYLLSSSTFSELAASSAISECPYKVLPDPSLISRYISKGPFRLKYPVESETIGYIHHTSGTTSGRPSPIPQSHAAATKYLPYLPTVPRVATLTTTPLYHGGVADLWRSMMSESMIWFYPPTVPITAANIIIALKTAETRVPSAPVRLFTGVPYIQRICADDPTCLEILRKMDMVGVGGANLPVELGDFMVQNGVNLVSRFGSSECGFLLNSYRNFSSDIHWNYLRIPPRCTSLRFEPYDDKLFELVVLQSWPHMAKTNRPDGSFATSDLFTQHPTIRGAYCYHTRADSTIVLTNGKKFDPTPLEESVRRIKGVEEAVMIGQNRERPGVLVFASASHGFDGEVDRLRREVVDRIKQASGATSFAAVESDTVILYTDGRSLPKSSKGTMIRALAEEEYKTNIDAVYNRSENTPRCPGSPKVDNQDRGSVAIAVARIVGDVVGRDVMGDADLFLLGVDSVKSMIIRRKLMEEIEIEGGELPMNVVFQERTINGLIKFLTSASNEDSPETQYKEMQDLASEYSTGIPRPRPHNLPSLSCVLLTGGTGFLGCHIISKLVRRKVPIIYCVVRAGSNSEAYERLQNALLKRKLSHTLYSLDTAIIPIAADLAAPMLGINPYDYQTLATSVTVIIHAAWPVNFLLPLATFRPTLAGVRNLAILANANPDQRKRFIFCSSVASVINKPVSPILEAETHDPADSSPLGYSRSKWVAEQIVRAAGGDVVRVGQLSADRVNGVWNDSEAWPQLLTAAELVGCVPDLDKVGKEVCWLPVDVAAEVIVRIAERVCEGQVPVWTVANRKPVKWGRVVAALEYWVGRTVEFVSPREWVQRLEKSEAHMDSEIKLLGLWKDLYGSIDITTKLKPGPIFDLTNTGTTEVEMIEGLELSNQYLKKLIEGLNVVQGRTLSPPPGF</sequence>
<name>A0A4V3SJF7_9PEZI</name>
<evidence type="ECO:0000313" key="4">
    <source>
        <dbReference type="EMBL" id="TGZ83795.1"/>
    </source>
</evidence>
<dbReference type="PANTHER" id="PTHR43439:SF2">
    <property type="entry name" value="ENZYME, PUTATIVE (JCVI)-RELATED"/>
    <property type="match status" value="1"/>
</dbReference>
<evidence type="ECO:0000313" key="5">
    <source>
        <dbReference type="Proteomes" id="UP000298138"/>
    </source>
</evidence>
<dbReference type="SUPFAM" id="SSF47336">
    <property type="entry name" value="ACP-like"/>
    <property type="match status" value="1"/>
</dbReference>
<dbReference type="Gene3D" id="1.10.1200.10">
    <property type="entry name" value="ACP-like"/>
    <property type="match status" value="1"/>
</dbReference>
<dbReference type="Proteomes" id="UP000298138">
    <property type="component" value="Unassembled WGS sequence"/>
</dbReference>
<dbReference type="SUPFAM" id="SSF51735">
    <property type="entry name" value="NAD(P)-binding Rossmann-fold domains"/>
    <property type="match status" value="1"/>
</dbReference>
<dbReference type="GO" id="GO:0031177">
    <property type="term" value="F:phosphopantetheine binding"/>
    <property type="evidence" value="ECO:0007669"/>
    <property type="project" value="InterPro"/>
</dbReference>
<dbReference type="InParanoid" id="A0A4V3SJF7"/>
<dbReference type="InterPro" id="IPR036736">
    <property type="entry name" value="ACP-like_sf"/>
</dbReference>
<keyword evidence="2" id="KW-0597">Phosphoprotein</keyword>
<dbReference type="Gene3D" id="3.40.50.720">
    <property type="entry name" value="NAD(P)-binding Rossmann-like Domain"/>
    <property type="match status" value="1"/>
</dbReference>
<dbReference type="SUPFAM" id="SSF56801">
    <property type="entry name" value="Acetyl-CoA synthetase-like"/>
    <property type="match status" value="1"/>
</dbReference>
<dbReference type="Gene3D" id="3.40.50.12780">
    <property type="entry name" value="N-terminal domain of ligase-like"/>
    <property type="match status" value="1"/>
</dbReference>
<evidence type="ECO:0000256" key="2">
    <source>
        <dbReference type="ARBA" id="ARBA00022553"/>
    </source>
</evidence>
<gene>
    <name evidence="4" type="ORF">EX30DRAFT_393348</name>
</gene>
<protein>
    <submittedName>
        <fullName evidence="4">Acetyl-CoA synthetase-like protein</fullName>
    </submittedName>
</protein>
<keyword evidence="5" id="KW-1185">Reference proteome</keyword>
<accession>A0A4V3SJF7</accession>
<dbReference type="Pfam" id="PF23562">
    <property type="entry name" value="AMP-binding_C_3"/>
    <property type="match status" value="1"/>
</dbReference>
<dbReference type="InterPro" id="IPR020806">
    <property type="entry name" value="PKS_PP-bd"/>
</dbReference>
<reference evidence="4 5" key="1">
    <citation type="submission" date="2019-04" db="EMBL/GenBank/DDBJ databases">
        <title>Comparative genomics and transcriptomics to analyze fruiting body development in filamentous ascomycetes.</title>
        <authorList>
            <consortium name="DOE Joint Genome Institute"/>
            <person name="Lutkenhaus R."/>
            <person name="Traeger S."/>
            <person name="Breuer J."/>
            <person name="Kuo A."/>
            <person name="Lipzen A."/>
            <person name="Pangilinan J."/>
            <person name="Dilworth D."/>
            <person name="Sandor L."/>
            <person name="Poggeler S."/>
            <person name="Barry K."/>
            <person name="Grigoriev I.V."/>
            <person name="Nowrousian M."/>
        </authorList>
    </citation>
    <scope>NUCLEOTIDE SEQUENCE [LARGE SCALE GENOMIC DNA]</scope>
    <source>
        <strain evidence="4 5">CBS 389.68</strain>
    </source>
</reference>
<dbReference type="Pfam" id="PF07993">
    <property type="entry name" value="NAD_binding_4"/>
    <property type="match status" value="1"/>
</dbReference>
<dbReference type="PROSITE" id="PS50075">
    <property type="entry name" value="CARRIER"/>
    <property type="match status" value="1"/>
</dbReference>
<feature type="domain" description="Carrier" evidence="3">
    <location>
        <begin position="560"/>
        <end position="637"/>
    </location>
</feature>
<dbReference type="Pfam" id="PF00550">
    <property type="entry name" value="PP-binding"/>
    <property type="match status" value="1"/>
</dbReference>
<dbReference type="STRING" id="341454.A0A4V3SJF7"/>
<dbReference type="SMART" id="SM00823">
    <property type="entry name" value="PKS_PP"/>
    <property type="match status" value="1"/>
</dbReference>
<dbReference type="InterPro" id="IPR013120">
    <property type="entry name" value="FAR_NAD-bd"/>
</dbReference>
<evidence type="ECO:0000256" key="1">
    <source>
        <dbReference type="ARBA" id="ARBA00022450"/>
    </source>
</evidence>
<dbReference type="InterPro" id="IPR036291">
    <property type="entry name" value="NAD(P)-bd_dom_sf"/>
</dbReference>
<evidence type="ECO:0000259" key="3">
    <source>
        <dbReference type="PROSITE" id="PS50075"/>
    </source>
</evidence>
<dbReference type="Pfam" id="PF00501">
    <property type="entry name" value="AMP-binding"/>
    <property type="match status" value="1"/>
</dbReference>
<dbReference type="OrthoDB" id="429813at2759"/>
<keyword evidence="1" id="KW-0596">Phosphopantetheine</keyword>
<dbReference type="InterPro" id="IPR051414">
    <property type="entry name" value="Adenylate-forming_Reductase"/>
</dbReference>
<dbReference type="InterPro" id="IPR009081">
    <property type="entry name" value="PP-bd_ACP"/>
</dbReference>
<dbReference type="AlphaFoldDB" id="A0A4V3SJF7"/>